<keyword evidence="26" id="KW-1185">Reference proteome</keyword>
<evidence type="ECO:0000256" key="10">
    <source>
        <dbReference type="ARBA" id="ARBA00023098"/>
    </source>
</evidence>
<dbReference type="AlphaFoldDB" id="A0A543AGL7"/>
<dbReference type="GO" id="GO:0005737">
    <property type="term" value="C:cytoplasm"/>
    <property type="evidence" value="ECO:0007669"/>
    <property type="project" value="UniProtKB-SubCell"/>
</dbReference>
<dbReference type="InterPro" id="IPR006683">
    <property type="entry name" value="Thioestr_dom"/>
</dbReference>
<evidence type="ECO:0000256" key="11">
    <source>
        <dbReference type="ARBA" id="ARBA00023136"/>
    </source>
</evidence>
<comment type="catalytic activity">
    <reaction evidence="20">
        <text>hexadecanoyl-CoA + H2O = hexadecanoate + CoA + H(+)</text>
        <dbReference type="Rhea" id="RHEA:16645"/>
        <dbReference type="ChEBI" id="CHEBI:7896"/>
        <dbReference type="ChEBI" id="CHEBI:15377"/>
        <dbReference type="ChEBI" id="CHEBI:15378"/>
        <dbReference type="ChEBI" id="CHEBI:57287"/>
        <dbReference type="ChEBI" id="CHEBI:57379"/>
        <dbReference type="EC" id="3.1.2.2"/>
    </reaction>
    <physiologicalReaction direction="left-to-right" evidence="20">
        <dbReference type="Rhea" id="RHEA:16646"/>
    </physiologicalReaction>
</comment>
<comment type="subcellular location">
    <subcellularLocation>
        <location evidence="3">Cell projection</location>
        <location evidence="3">Ruffle membrane</location>
    </subcellularLocation>
    <subcellularLocation>
        <location evidence="2">Cytoplasm</location>
    </subcellularLocation>
    <subcellularLocation>
        <location evidence="1">Membrane</location>
        <topology evidence="1">Peripheral membrane protein</topology>
    </subcellularLocation>
</comment>
<dbReference type="GO" id="GO:0016787">
    <property type="term" value="F:hydrolase activity"/>
    <property type="evidence" value="ECO:0007669"/>
    <property type="project" value="UniProtKB-KW"/>
</dbReference>
<evidence type="ECO:0000259" key="24">
    <source>
        <dbReference type="Pfam" id="PF03061"/>
    </source>
</evidence>
<keyword evidence="11" id="KW-0472">Membrane</keyword>
<evidence type="ECO:0000256" key="1">
    <source>
        <dbReference type="ARBA" id="ARBA00004170"/>
    </source>
</evidence>
<evidence type="ECO:0000256" key="3">
    <source>
        <dbReference type="ARBA" id="ARBA00004632"/>
    </source>
</evidence>
<evidence type="ECO:0000256" key="22">
    <source>
        <dbReference type="ARBA" id="ARBA00048074"/>
    </source>
</evidence>
<keyword evidence="7" id="KW-0378">Hydrolase</keyword>
<evidence type="ECO:0000256" key="18">
    <source>
        <dbReference type="ARBA" id="ARBA00043210"/>
    </source>
</evidence>
<evidence type="ECO:0000256" key="16">
    <source>
        <dbReference type="ARBA" id="ARBA00038848"/>
    </source>
</evidence>
<comment type="caution">
    <text evidence="25">The sequence shown here is derived from an EMBL/GenBank/DDBJ whole genome shotgun (WGS) entry which is preliminary data.</text>
</comment>
<evidence type="ECO:0000256" key="23">
    <source>
        <dbReference type="ARBA" id="ARBA00048180"/>
    </source>
</evidence>
<dbReference type="Pfam" id="PF03061">
    <property type="entry name" value="4HBT"/>
    <property type="match status" value="1"/>
</dbReference>
<dbReference type="InterPro" id="IPR052365">
    <property type="entry name" value="THEM4/THEM5_acyl-CoA_thioest"/>
</dbReference>
<evidence type="ECO:0000256" key="9">
    <source>
        <dbReference type="ARBA" id="ARBA00022946"/>
    </source>
</evidence>
<dbReference type="EMBL" id="VFOU01000003">
    <property type="protein sequence ID" value="TQL71725.1"/>
    <property type="molecule type" value="Genomic_DNA"/>
</dbReference>
<evidence type="ECO:0000256" key="4">
    <source>
        <dbReference type="ARBA" id="ARBA00022475"/>
    </source>
</evidence>
<dbReference type="CDD" id="cd03443">
    <property type="entry name" value="PaaI_thioesterase"/>
    <property type="match status" value="1"/>
</dbReference>
<dbReference type="SUPFAM" id="SSF54637">
    <property type="entry name" value="Thioesterase/thiol ester dehydrase-isomerase"/>
    <property type="match status" value="1"/>
</dbReference>
<evidence type="ECO:0000256" key="20">
    <source>
        <dbReference type="ARBA" id="ARBA00047734"/>
    </source>
</evidence>
<dbReference type="EC" id="3.1.2.2" evidence="16"/>
<dbReference type="Gene3D" id="3.10.129.10">
    <property type="entry name" value="Hotdog Thioesterase"/>
    <property type="match status" value="1"/>
</dbReference>
<evidence type="ECO:0000256" key="7">
    <source>
        <dbReference type="ARBA" id="ARBA00022801"/>
    </source>
</evidence>
<evidence type="ECO:0000256" key="2">
    <source>
        <dbReference type="ARBA" id="ARBA00004496"/>
    </source>
</evidence>
<dbReference type="Proteomes" id="UP000319746">
    <property type="component" value="Unassembled WGS sequence"/>
</dbReference>
<evidence type="ECO:0000256" key="21">
    <source>
        <dbReference type="ARBA" id="ARBA00047969"/>
    </source>
</evidence>
<evidence type="ECO:0000256" key="17">
    <source>
        <dbReference type="ARBA" id="ARBA00040123"/>
    </source>
</evidence>
<sequence length="219" mass="24018">MSGIACYPGAMTTSQRMDAIEMTEHRRRPFPHTEQAAAYLDMMAQVGVFQDTLVAANPETAQARQIQAKLAELIELLASSAVPEHERLYALGDFGSGESQALLPPLVVDHFDDDALHAHFVPGQFAMGMNQAMHGGVVSLIFDTLMGRMAAGLQGIPCRTAYLNTQYRHVAPVEQRLELHARVESIEGRKRFIVAQLLHGQTLCAEADALFVAVRQGQH</sequence>
<dbReference type="GO" id="GO:0016020">
    <property type="term" value="C:membrane"/>
    <property type="evidence" value="ECO:0007669"/>
    <property type="project" value="UniProtKB-SubCell"/>
</dbReference>
<comment type="catalytic activity">
    <reaction evidence="19">
        <text>octanoyl-CoA + H2O = octanoate + CoA + H(+)</text>
        <dbReference type="Rhea" id="RHEA:30143"/>
        <dbReference type="ChEBI" id="CHEBI:15377"/>
        <dbReference type="ChEBI" id="CHEBI:15378"/>
        <dbReference type="ChEBI" id="CHEBI:25646"/>
        <dbReference type="ChEBI" id="CHEBI:57287"/>
        <dbReference type="ChEBI" id="CHEBI:57386"/>
    </reaction>
    <physiologicalReaction direction="left-to-right" evidence="19">
        <dbReference type="Rhea" id="RHEA:30144"/>
    </physiologicalReaction>
</comment>
<keyword evidence="5" id="KW-0963">Cytoplasm</keyword>
<evidence type="ECO:0000256" key="6">
    <source>
        <dbReference type="ARBA" id="ARBA00022703"/>
    </source>
</evidence>
<dbReference type="OrthoDB" id="9813282at2"/>
<dbReference type="PANTHER" id="PTHR12418">
    <property type="entry name" value="ACYL-COENZYME A THIOESTERASE THEM4"/>
    <property type="match status" value="1"/>
</dbReference>
<name>A0A543AGL7_9MICC</name>
<gene>
    <name evidence="25" type="ORF">FB556_2221</name>
</gene>
<accession>A0A543AGL7</accession>
<evidence type="ECO:0000313" key="25">
    <source>
        <dbReference type="EMBL" id="TQL71725.1"/>
    </source>
</evidence>
<comment type="catalytic activity">
    <reaction evidence="13">
        <text>(5Z,8Z,11Z,14Z)-eicosatetraenoyl-CoA + H2O = (5Z,8Z,11Z,14Z)-eicosatetraenoate + CoA + H(+)</text>
        <dbReference type="Rhea" id="RHEA:40151"/>
        <dbReference type="ChEBI" id="CHEBI:15377"/>
        <dbReference type="ChEBI" id="CHEBI:15378"/>
        <dbReference type="ChEBI" id="CHEBI:32395"/>
        <dbReference type="ChEBI" id="CHEBI:57287"/>
        <dbReference type="ChEBI" id="CHEBI:57368"/>
    </reaction>
    <physiologicalReaction direction="left-to-right" evidence="13">
        <dbReference type="Rhea" id="RHEA:40152"/>
    </physiologicalReaction>
</comment>
<proteinExistence type="inferred from homology"/>
<feature type="domain" description="Thioesterase" evidence="24">
    <location>
        <begin position="132"/>
        <end position="190"/>
    </location>
</feature>
<dbReference type="GO" id="GO:0006631">
    <property type="term" value="P:fatty acid metabolic process"/>
    <property type="evidence" value="ECO:0007669"/>
    <property type="project" value="UniProtKB-KW"/>
</dbReference>
<evidence type="ECO:0000313" key="26">
    <source>
        <dbReference type="Proteomes" id="UP000319746"/>
    </source>
</evidence>
<comment type="catalytic activity">
    <reaction evidence="22">
        <text>dodecanoyl-CoA + H2O = dodecanoate + CoA + H(+)</text>
        <dbReference type="Rhea" id="RHEA:30135"/>
        <dbReference type="ChEBI" id="CHEBI:15377"/>
        <dbReference type="ChEBI" id="CHEBI:15378"/>
        <dbReference type="ChEBI" id="CHEBI:18262"/>
        <dbReference type="ChEBI" id="CHEBI:57287"/>
        <dbReference type="ChEBI" id="CHEBI:57375"/>
    </reaction>
    <physiologicalReaction direction="left-to-right" evidence="22">
        <dbReference type="Rhea" id="RHEA:30136"/>
    </physiologicalReaction>
</comment>
<evidence type="ECO:0000256" key="15">
    <source>
        <dbReference type="ARBA" id="ARBA00038456"/>
    </source>
</evidence>
<dbReference type="PANTHER" id="PTHR12418:SF19">
    <property type="entry name" value="ACYL-COENZYME A THIOESTERASE THEM4"/>
    <property type="match status" value="1"/>
</dbReference>
<keyword evidence="8" id="KW-0276">Fatty acid metabolism</keyword>
<comment type="catalytic activity">
    <reaction evidence="21">
        <text>decanoyl-CoA + H2O = decanoate + CoA + H(+)</text>
        <dbReference type="Rhea" id="RHEA:40059"/>
        <dbReference type="ChEBI" id="CHEBI:15377"/>
        <dbReference type="ChEBI" id="CHEBI:15378"/>
        <dbReference type="ChEBI" id="CHEBI:27689"/>
        <dbReference type="ChEBI" id="CHEBI:57287"/>
        <dbReference type="ChEBI" id="CHEBI:61430"/>
    </reaction>
    <physiologicalReaction direction="left-to-right" evidence="21">
        <dbReference type="Rhea" id="RHEA:40060"/>
    </physiologicalReaction>
</comment>
<evidence type="ECO:0000256" key="8">
    <source>
        <dbReference type="ARBA" id="ARBA00022832"/>
    </source>
</evidence>
<keyword evidence="9" id="KW-0809">Transit peptide</keyword>
<protein>
    <recommendedName>
        <fullName evidence="17">Acyl-coenzyme A thioesterase THEM4</fullName>
        <ecNumber evidence="16">3.1.2.2</ecNumber>
    </recommendedName>
    <alternativeName>
        <fullName evidence="18">Thioesterase superfamily member 4</fullName>
    </alternativeName>
</protein>
<comment type="similarity">
    <text evidence="15">Belongs to the THEM4/THEM5 thioesterase family.</text>
</comment>
<organism evidence="25 26">
    <name type="scientific">Enteractinococcus coprophilus</name>
    <dbReference type="NCBI Taxonomy" id="1027633"/>
    <lineage>
        <taxon>Bacteria</taxon>
        <taxon>Bacillati</taxon>
        <taxon>Actinomycetota</taxon>
        <taxon>Actinomycetes</taxon>
        <taxon>Micrococcales</taxon>
        <taxon>Micrococcaceae</taxon>
    </lineage>
</organism>
<evidence type="ECO:0000256" key="5">
    <source>
        <dbReference type="ARBA" id="ARBA00022490"/>
    </source>
</evidence>
<evidence type="ECO:0000256" key="19">
    <source>
        <dbReference type="ARBA" id="ARBA00047588"/>
    </source>
</evidence>
<keyword evidence="12" id="KW-0966">Cell projection</keyword>
<evidence type="ECO:0000256" key="14">
    <source>
        <dbReference type="ARBA" id="ARBA00037002"/>
    </source>
</evidence>
<dbReference type="InterPro" id="IPR029069">
    <property type="entry name" value="HotDog_dom_sf"/>
</dbReference>
<keyword evidence="10" id="KW-0443">Lipid metabolism</keyword>
<comment type="catalytic activity">
    <reaction evidence="23">
        <text>tetradecanoyl-CoA + H2O = tetradecanoate + CoA + H(+)</text>
        <dbReference type="Rhea" id="RHEA:40119"/>
        <dbReference type="ChEBI" id="CHEBI:15377"/>
        <dbReference type="ChEBI" id="CHEBI:15378"/>
        <dbReference type="ChEBI" id="CHEBI:30807"/>
        <dbReference type="ChEBI" id="CHEBI:57287"/>
        <dbReference type="ChEBI" id="CHEBI:57385"/>
    </reaction>
    <physiologicalReaction direction="left-to-right" evidence="23">
        <dbReference type="Rhea" id="RHEA:40120"/>
    </physiologicalReaction>
</comment>
<evidence type="ECO:0000256" key="12">
    <source>
        <dbReference type="ARBA" id="ARBA00023273"/>
    </source>
</evidence>
<keyword evidence="6" id="KW-0053">Apoptosis</keyword>
<reference evidence="25 26" key="1">
    <citation type="submission" date="2019-06" db="EMBL/GenBank/DDBJ databases">
        <title>Sequencing the genomes of 1000 actinobacteria strains.</title>
        <authorList>
            <person name="Klenk H.-P."/>
        </authorList>
    </citation>
    <scope>NUCLEOTIDE SEQUENCE [LARGE SCALE GENOMIC DNA]</scope>
    <source>
        <strain evidence="25 26">DSM 24083</strain>
    </source>
</reference>
<evidence type="ECO:0000256" key="13">
    <source>
        <dbReference type="ARBA" id="ARBA00035852"/>
    </source>
</evidence>
<keyword evidence="4" id="KW-1003">Cell membrane</keyword>
<comment type="catalytic activity">
    <reaction evidence="14">
        <text>(9Z)-octadecenoyl-CoA + H2O = (9Z)-octadecenoate + CoA + H(+)</text>
        <dbReference type="Rhea" id="RHEA:40139"/>
        <dbReference type="ChEBI" id="CHEBI:15377"/>
        <dbReference type="ChEBI" id="CHEBI:15378"/>
        <dbReference type="ChEBI" id="CHEBI:30823"/>
        <dbReference type="ChEBI" id="CHEBI:57287"/>
        <dbReference type="ChEBI" id="CHEBI:57387"/>
    </reaction>
    <physiologicalReaction direction="left-to-right" evidence="14">
        <dbReference type="Rhea" id="RHEA:40140"/>
    </physiologicalReaction>
</comment>